<evidence type="ECO:0000313" key="3">
    <source>
        <dbReference type="EMBL" id="BAZ00992.1"/>
    </source>
</evidence>
<proteinExistence type="predicted"/>
<feature type="transmembrane region" description="Helical" evidence="2">
    <location>
        <begin position="66"/>
        <end position="86"/>
    </location>
</feature>
<protein>
    <submittedName>
        <fullName evidence="3">Uncharacterized protein</fullName>
    </submittedName>
</protein>
<evidence type="ECO:0000256" key="2">
    <source>
        <dbReference type="SAM" id="Phobius"/>
    </source>
</evidence>
<keyword evidence="4" id="KW-1185">Reference proteome</keyword>
<keyword evidence="2" id="KW-0812">Transmembrane</keyword>
<feature type="region of interest" description="Disordered" evidence="1">
    <location>
        <begin position="145"/>
        <end position="167"/>
    </location>
</feature>
<reference evidence="3 4" key="1">
    <citation type="submission" date="2017-06" db="EMBL/GenBank/DDBJ databases">
        <title>Genome sequencing of cyanobaciteial culture collection at National Institute for Environmental Studies (NIES).</title>
        <authorList>
            <person name="Hirose Y."/>
            <person name="Shimura Y."/>
            <person name="Fujisawa T."/>
            <person name="Nakamura Y."/>
            <person name="Kawachi M."/>
        </authorList>
    </citation>
    <scope>NUCLEOTIDE SEQUENCE [LARGE SCALE GENOMIC DNA]</scope>
    <source>
        <strain evidence="3 4">NIES-37</strain>
    </source>
</reference>
<sequence length="167" mass="19053">MPGTEIQQSQTSLSSLPVLYTRDAAQPIEYNPFQEITQLFQTLFEEDTSSVYQKAGAKTWKIFKQIITVVTFLFLLLCALIIWVWGIGFKSGLYFRTWIETKKPTIDELIVAILKIILWPLERTFEWANSFIKDLFGWEIKFNELKPEPTSTPAGGEATPPPASSQS</sequence>
<accession>A0A1Z4N5Q7</accession>
<evidence type="ECO:0000313" key="4">
    <source>
        <dbReference type="Proteomes" id="UP000218785"/>
    </source>
</evidence>
<evidence type="ECO:0000256" key="1">
    <source>
        <dbReference type="SAM" id="MobiDB-lite"/>
    </source>
</evidence>
<dbReference type="RefSeq" id="WP_096580268.1">
    <property type="nucleotide sequence ID" value="NZ_CAWNJS010000001.1"/>
</dbReference>
<name>A0A1Z4N5Q7_9CYAN</name>
<dbReference type="EMBL" id="AP018248">
    <property type="protein sequence ID" value="BAZ00992.1"/>
    <property type="molecule type" value="Genomic_DNA"/>
</dbReference>
<dbReference type="AlphaFoldDB" id="A0A1Z4N5Q7"/>
<feature type="compositionally biased region" description="Low complexity" evidence="1">
    <location>
        <begin position="149"/>
        <end position="158"/>
    </location>
</feature>
<dbReference type="KEGG" id="ttq:NIES37_49900"/>
<keyword evidence="2" id="KW-1133">Transmembrane helix</keyword>
<dbReference type="Proteomes" id="UP000218785">
    <property type="component" value="Chromosome"/>
</dbReference>
<gene>
    <name evidence="3" type="ORF">NIES37_49900</name>
</gene>
<organism evidence="3 4">
    <name type="scientific">Tolypothrix tenuis PCC 7101</name>
    <dbReference type="NCBI Taxonomy" id="231146"/>
    <lineage>
        <taxon>Bacteria</taxon>
        <taxon>Bacillati</taxon>
        <taxon>Cyanobacteriota</taxon>
        <taxon>Cyanophyceae</taxon>
        <taxon>Nostocales</taxon>
        <taxon>Tolypothrichaceae</taxon>
        <taxon>Tolypothrix</taxon>
    </lineage>
</organism>
<keyword evidence="2" id="KW-0472">Membrane</keyword>